<proteinExistence type="predicted"/>
<dbReference type="EMBL" id="JAUJYO010000006">
    <property type="protein sequence ID" value="KAK1313071.1"/>
    <property type="molecule type" value="Genomic_DNA"/>
</dbReference>
<dbReference type="AlphaFoldDB" id="A0AAV9EH89"/>
<dbReference type="InterPro" id="IPR032675">
    <property type="entry name" value="LRR_dom_sf"/>
</dbReference>
<dbReference type="InterPro" id="IPR011009">
    <property type="entry name" value="Kinase-like_dom_sf"/>
</dbReference>
<dbReference type="PANTHER" id="PTHR48007:SF76">
    <property type="entry name" value="OS03G0145102 PROTEIN"/>
    <property type="match status" value="1"/>
</dbReference>
<evidence type="ECO:0000313" key="3">
    <source>
        <dbReference type="EMBL" id="KAK1313071.1"/>
    </source>
</evidence>
<keyword evidence="3" id="KW-0418">Kinase</keyword>
<protein>
    <submittedName>
        <fullName evidence="3">LRR receptor-like serine/threonine-protein kinase FEI 1</fullName>
    </submittedName>
</protein>
<gene>
    <name evidence="3" type="primary">FEI1</name>
    <name evidence="3" type="ORF">QJS10_CPA06g01352</name>
</gene>
<dbReference type="Proteomes" id="UP001180020">
    <property type="component" value="Unassembled WGS sequence"/>
</dbReference>
<dbReference type="GO" id="GO:0004672">
    <property type="term" value="F:protein kinase activity"/>
    <property type="evidence" value="ECO:0007669"/>
    <property type="project" value="InterPro"/>
</dbReference>
<comment type="caution">
    <text evidence="3">The sequence shown here is derived from an EMBL/GenBank/DDBJ whole genome shotgun (WGS) entry which is preliminary data.</text>
</comment>
<dbReference type="Gene3D" id="3.30.200.20">
    <property type="entry name" value="Phosphorylase Kinase, domain 1"/>
    <property type="match status" value="1"/>
</dbReference>
<keyword evidence="1" id="KW-0812">Transmembrane</keyword>
<evidence type="ECO:0000256" key="1">
    <source>
        <dbReference type="SAM" id="Phobius"/>
    </source>
</evidence>
<dbReference type="PANTHER" id="PTHR48007">
    <property type="entry name" value="LEUCINE-RICH REPEAT RECEPTOR-LIKE PROTEIN KINASE PXC1"/>
    <property type="match status" value="1"/>
</dbReference>
<evidence type="ECO:0000259" key="2">
    <source>
        <dbReference type="PROSITE" id="PS50011"/>
    </source>
</evidence>
<dbReference type="GO" id="GO:0005524">
    <property type="term" value="F:ATP binding"/>
    <property type="evidence" value="ECO:0007669"/>
    <property type="project" value="InterPro"/>
</dbReference>
<dbReference type="Gene3D" id="1.10.510.10">
    <property type="entry name" value="Transferase(Phosphotransferase) domain 1"/>
    <property type="match status" value="1"/>
</dbReference>
<keyword evidence="1" id="KW-0472">Membrane</keyword>
<dbReference type="Pfam" id="PF07714">
    <property type="entry name" value="PK_Tyr_Ser-Thr"/>
    <property type="match status" value="1"/>
</dbReference>
<feature type="transmembrane region" description="Helical" evidence="1">
    <location>
        <begin position="111"/>
        <end position="128"/>
    </location>
</feature>
<keyword evidence="1" id="KW-1133">Transmembrane helix</keyword>
<dbReference type="InterPro" id="IPR001245">
    <property type="entry name" value="Ser-Thr/Tyr_kinase_cat_dom"/>
</dbReference>
<organism evidence="3 4">
    <name type="scientific">Acorus calamus</name>
    <name type="common">Sweet flag</name>
    <dbReference type="NCBI Taxonomy" id="4465"/>
    <lineage>
        <taxon>Eukaryota</taxon>
        <taxon>Viridiplantae</taxon>
        <taxon>Streptophyta</taxon>
        <taxon>Embryophyta</taxon>
        <taxon>Tracheophyta</taxon>
        <taxon>Spermatophyta</taxon>
        <taxon>Magnoliopsida</taxon>
        <taxon>Liliopsida</taxon>
        <taxon>Acoraceae</taxon>
        <taxon>Acorus</taxon>
    </lineage>
</organism>
<reference evidence="3" key="2">
    <citation type="submission" date="2023-06" db="EMBL/GenBank/DDBJ databases">
        <authorList>
            <person name="Ma L."/>
            <person name="Liu K.-W."/>
            <person name="Li Z."/>
            <person name="Hsiao Y.-Y."/>
            <person name="Qi Y."/>
            <person name="Fu T."/>
            <person name="Tang G."/>
            <person name="Zhang D."/>
            <person name="Sun W.-H."/>
            <person name="Liu D.-K."/>
            <person name="Li Y."/>
            <person name="Chen G.-Z."/>
            <person name="Liu X.-D."/>
            <person name="Liao X.-Y."/>
            <person name="Jiang Y.-T."/>
            <person name="Yu X."/>
            <person name="Hao Y."/>
            <person name="Huang J."/>
            <person name="Zhao X.-W."/>
            <person name="Ke S."/>
            <person name="Chen Y.-Y."/>
            <person name="Wu W.-L."/>
            <person name="Hsu J.-L."/>
            <person name="Lin Y.-F."/>
            <person name="Huang M.-D."/>
            <person name="Li C.-Y."/>
            <person name="Huang L."/>
            <person name="Wang Z.-W."/>
            <person name="Zhao X."/>
            <person name="Zhong W.-Y."/>
            <person name="Peng D.-H."/>
            <person name="Ahmad S."/>
            <person name="Lan S."/>
            <person name="Zhang J.-S."/>
            <person name="Tsai W.-C."/>
            <person name="Van De Peer Y."/>
            <person name="Liu Z.-J."/>
        </authorList>
    </citation>
    <scope>NUCLEOTIDE SEQUENCE</scope>
    <source>
        <strain evidence="3">CP</strain>
        <tissue evidence="3">Leaves</tissue>
    </source>
</reference>
<dbReference type="SUPFAM" id="SSF56112">
    <property type="entry name" value="Protein kinase-like (PK-like)"/>
    <property type="match status" value="1"/>
</dbReference>
<dbReference type="PROSITE" id="PS50011">
    <property type="entry name" value="PROTEIN_KINASE_DOM"/>
    <property type="match status" value="1"/>
</dbReference>
<dbReference type="Pfam" id="PF00069">
    <property type="entry name" value="Pkinase"/>
    <property type="match status" value="1"/>
</dbReference>
<accession>A0AAV9EH89</accession>
<dbReference type="Gene3D" id="3.80.10.10">
    <property type="entry name" value="Ribonuclease Inhibitor"/>
    <property type="match status" value="1"/>
</dbReference>
<dbReference type="InterPro" id="IPR000719">
    <property type="entry name" value="Prot_kinase_dom"/>
</dbReference>
<dbReference type="InterPro" id="IPR046959">
    <property type="entry name" value="PRK1-6/SRF4-like"/>
</dbReference>
<keyword evidence="3" id="KW-0808">Transferase</keyword>
<name>A0AAV9EH89_ACOCL</name>
<reference evidence="3" key="1">
    <citation type="journal article" date="2023" name="Nat. Commun.">
        <title>Diploid and tetraploid genomes of Acorus and the evolution of monocots.</title>
        <authorList>
            <person name="Ma L."/>
            <person name="Liu K.W."/>
            <person name="Li Z."/>
            <person name="Hsiao Y.Y."/>
            <person name="Qi Y."/>
            <person name="Fu T."/>
            <person name="Tang G.D."/>
            <person name="Zhang D."/>
            <person name="Sun W.H."/>
            <person name="Liu D.K."/>
            <person name="Li Y."/>
            <person name="Chen G.Z."/>
            <person name="Liu X.D."/>
            <person name="Liao X.Y."/>
            <person name="Jiang Y.T."/>
            <person name="Yu X."/>
            <person name="Hao Y."/>
            <person name="Huang J."/>
            <person name="Zhao X.W."/>
            <person name="Ke S."/>
            <person name="Chen Y.Y."/>
            <person name="Wu W.L."/>
            <person name="Hsu J.L."/>
            <person name="Lin Y.F."/>
            <person name="Huang M.D."/>
            <person name="Li C.Y."/>
            <person name="Huang L."/>
            <person name="Wang Z.W."/>
            <person name="Zhao X."/>
            <person name="Zhong W.Y."/>
            <person name="Peng D.H."/>
            <person name="Ahmad S."/>
            <person name="Lan S."/>
            <person name="Zhang J.S."/>
            <person name="Tsai W.C."/>
            <person name="Van de Peer Y."/>
            <person name="Liu Z.J."/>
        </authorList>
    </citation>
    <scope>NUCLEOTIDE SEQUENCE</scope>
    <source>
        <strain evidence="3">CP</strain>
    </source>
</reference>
<keyword evidence="3" id="KW-0675">Receptor</keyword>
<feature type="domain" description="Protein kinase" evidence="2">
    <location>
        <begin position="174"/>
        <end position="364"/>
    </location>
</feature>
<keyword evidence="4" id="KW-1185">Reference proteome</keyword>
<sequence length="364" mass="40803">MDQFLLKSVTAISESKLSPREYTSRAWKSYPPCCHGSVPRSIGRLIHLRFLNLSTNFLSGEVPNVGVLSTFKINSFVGNLDLCGTQVRKICRGSLGFPAVLPNSGNEDPPVGLALLVILSLIWVYLLSRKGRRLSDRYSKIDKPLVQDAGTKLISFHGNLPYTSHEIIKRLELLDEEDVIGSGGFGTVFKMVMDDSNVFSVKRIDRILQGSDQTLEKELELLGTIKHINLVNLRGYCRFPSTKLLIYDYLSLGSLDSYLHDVYSFGVLLLELVTGKRPTDASFVMKGLHIVGWMNTLMGENRLEEIVDRNCDNMDVESVEAILDIASMCTSAEPEKRPTMKRVLQMLEEVMSPCPSDFYESHSE</sequence>
<evidence type="ECO:0000313" key="4">
    <source>
        <dbReference type="Proteomes" id="UP001180020"/>
    </source>
</evidence>